<accession>A0A5K7ZEE8</accession>
<gene>
    <name evidence="2" type="ORF">DSCW_59460</name>
</gene>
<feature type="signal peptide" evidence="1">
    <location>
        <begin position="1"/>
        <end position="30"/>
    </location>
</feature>
<dbReference type="AlphaFoldDB" id="A0A5K7ZEE8"/>
<dbReference type="PANTHER" id="PTHR31270">
    <property type="entry name" value="GLUTAMINYL-PEPTIDE CYCLOTRANSFERASE"/>
    <property type="match status" value="1"/>
</dbReference>
<dbReference type="OrthoDB" id="9783700at2"/>
<proteinExistence type="predicted"/>
<dbReference type="PANTHER" id="PTHR31270:SF1">
    <property type="entry name" value="GLUTAMINYL-PEPTIDE CYCLOTRANSFERASE"/>
    <property type="match status" value="1"/>
</dbReference>
<evidence type="ECO:0000256" key="1">
    <source>
        <dbReference type="SAM" id="SignalP"/>
    </source>
</evidence>
<feature type="chain" id="PRO_5024289905" evidence="1">
    <location>
        <begin position="31"/>
        <end position="266"/>
    </location>
</feature>
<dbReference type="Gene3D" id="2.130.10.10">
    <property type="entry name" value="YVTN repeat-like/Quinoprotein amine dehydrogenase"/>
    <property type="match status" value="1"/>
</dbReference>
<dbReference type="SUPFAM" id="SSF50969">
    <property type="entry name" value="YVTN repeat-like/Quinoprotein amine dehydrogenase"/>
    <property type="match status" value="1"/>
</dbReference>
<dbReference type="RefSeq" id="WP_155307152.1">
    <property type="nucleotide sequence ID" value="NZ_AP021875.1"/>
</dbReference>
<sequence>MLRKFIGVKIFGLGVLLCLPCHVLGGQSNAQDRSPIYGYRIVNAYPHDTQAYTQGLVYQNGYLFESTGRKGRSSIRKVKLETGEVVQERRLDARYWGEGLTDWKDRLIQLTWHGKVAFVYDHASFCLRRTFLYSGEGWGLTHDGTQLIMSDGSSTLRLLDPETFQEKGQLTVRDGSIPVHRLNELEYVRGKIYANVWHTDRIAMISLESGRVLGWLDLTNLLPQGYKKMDHRDAVLNGIAYDAENDRLFVTGKLWPLLFEIEVIRH</sequence>
<keyword evidence="1" id="KW-0732">Signal</keyword>
<keyword evidence="2" id="KW-0808">Transferase</keyword>
<name>A0A5K7ZEE8_9BACT</name>
<dbReference type="InterPro" id="IPR015943">
    <property type="entry name" value="WD40/YVTN_repeat-like_dom_sf"/>
</dbReference>
<evidence type="ECO:0000313" key="3">
    <source>
        <dbReference type="Proteomes" id="UP000427769"/>
    </source>
</evidence>
<dbReference type="EMBL" id="AP021875">
    <property type="protein sequence ID" value="BBO78529.1"/>
    <property type="molecule type" value="Genomic_DNA"/>
</dbReference>
<dbReference type="Pfam" id="PF05096">
    <property type="entry name" value="Glu_cyclase_2"/>
    <property type="match status" value="1"/>
</dbReference>
<reference evidence="2 3" key="1">
    <citation type="submission" date="2019-11" db="EMBL/GenBank/DDBJ databases">
        <title>Comparative genomics of hydrocarbon-degrading Desulfosarcina strains.</title>
        <authorList>
            <person name="Watanabe M."/>
            <person name="Kojima H."/>
            <person name="Fukui M."/>
        </authorList>
    </citation>
    <scope>NUCLEOTIDE SEQUENCE [LARGE SCALE GENOMIC DNA]</scope>
    <source>
        <strain evidence="2 3">PP31</strain>
    </source>
</reference>
<dbReference type="InterPro" id="IPR011044">
    <property type="entry name" value="Quino_amine_DH_bsu"/>
</dbReference>
<dbReference type="InterPro" id="IPR007788">
    <property type="entry name" value="QCT"/>
</dbReference>
<evidence type="ECO:0000313" key="2">
    <source>
        <dbReference type="EMBL" id="BBO78529.1"/>
    </source>
</evidence>
<keyword evidence="3" id="KW-1185">Reference proteome</keyword>
<protein>
    <submittedName>
        <fullName evidence="2">Glutaminyl-peptide cyclotransferase</fullName>
    </submittedName>
</protein>
<dbReference type="GO" id="GO:0016603">
    <property type="term" value="F:glutaminyl-peptide cyclotransferase activity"/>
    <property type="evidence" value="ECO:0007669"/>
    <property type="project" value="InterPro"/>
</dbReference>
<organism evidence="2 3">
    <name type="scientific">Desulfosarcina widdelii</name>
    <dbReference type="NCBI Taxonomy" id="947919"/>
    <lineage>
        <taxon>Bacteria</taxon>
        <taxon>Pseudomonadati</taxon>
        <taxon>Thermodesulfobacteriota</taxon>
        <taxon>Desulfobacteria</taxon>
        <taxon>Desulfobacterales</taxon>
        <taxon>Desulfosarcinaceae</taxon>
        <taxon>Desulfosarcina</taxon>
    </lineage>
</organism>
<dbReference type="Proteomes" id="UP000427769">
    <property type="component" value="Chromosome"/>
</dbReference>
<dbReference type="KEGG" id="dwd:DSCW_59460"/>